<dbReference type="InterPro" id="IPR037185">
    <property type="entry name" value="EmrE-like"/>
</dbReference>
<evidence type="ECO:0000259" key="7">
    <source>
        <dbReference type="Pfam" id="PF25972"/>
    </source>
</evidence>
<keyword evidence="5" id="KW-0812">Transmembrane</keyword>
<feature type="transmembrane region" description="Helical" evidence="5">
    <location>
        <begin position="178"/>
        <end position="198"/>
    </location>
</feature>
<protein>
    <submittedName>
        <fullName evidence="8">(thale cress) hypothetical protein</fullName>
    </submittedName>
</protein>
<dbReference type="InterPro" id="IPR000620">
    <property type="entry name" value="EamA_dom"/>
</dbReference>
<sequence>MREETVSWKYFKRDVVPFTAMIAIECTTVGSSILYKAATLRGFSFYVFVFYAYVGATLVLLLLSLIFGRSRSLPTAKSSLFFKIFLLALLGLTSRVAGCKGIEYSSPTLSSAISNLTPAFTFILAIFFRMEQVMLRSSATQAKIIGTIVSISGALVIVLYKGPKLLVAASFTSFESSWIIGGLLLGLQFLLLSVWFILQTHIMEIYPEEIAVVFCYNLCATLISGTVCLLVEKDLNSWQLKPGFSLASVIYSGLFDTSLGSVIHTWGLHVKGPVYISLFKPLSIAIAVAMAAIFLGDTLHLGSVIGSVILSFGFYTVIWGKAREDSTKTVTSAITGSRSFDLPDELLQVLPSDPFEQLDVARKITSIALSTRVSALESESSDLRELLAEKEKEFEELQSHVESLEASLSDAFHKLSLADGEKENLIRENASLSNTVKRLQRDVSKGFRKTLMMSLQDDDQNAGTTQIIAKPTPNDDDTPFQPSRHSSIQSQQASEAIEPAATDNENDAPKPSLSASLPLVSQTTTPRLTPPGSPPILSASEPGSQTARTRVDGKEFFRQVRSRLSYEQFGAFLGNVKDLNAHKQTREETLRKAEEIFGGDNRDLYVIFEGLITRNAH</sequence>
<dbReference type="InterPro" id="IPR058936">
    <property type="entry name" value="At4g15545-like"/>
</dbReference>
<organism evidence="8 9">
    <name type="scientific">Arabidopsis thaliana</name>
    <name type="common">Mouse-ear cress</name>
    <dbReference type="NCBI Taxonomy" id="3702"/>
    <lineage>
        <taxon>Eukaryota</taxon>
        <taxon>Viridiplantae</taxon>
        <taxon>Streptophyta</taxon>
        <taxon>Embryophyta</taxon>
        <taxon>Tracheophyta</taxon>
        <taxon>Spermatophyta</taxon>
        <taxon>Magnoliopsida</taxon>
        <taxon>eudicotyledons</taxon>
        <taxon>Gunneridae</taxon>
        <taxon>Pentapetalae</taxon>
        <taxon>rosids</taxon>
        <taxon>malvids</taxon>
        <taxon>Brassicales</taxon>
        <taxon>Brassicaceae</taxon>
        <taxon>Camelineae</taxon>
        <taxon>Arabidopsis</taxon>
    </lineage>
</organism>
<dbReference type="PANTHER" id="PTHR47383">
    <property type="entry name" value="OS03G0659800 PROTEIN"/>
    <property type="match status" value="1"/>
</dbReference>
<evidence type="ECO:0000259" key="6">
    <source>
        <dbReference type="Pfam" id="PF00892"/>
    </source>
</evidence>
<feature type="transmembrane region" description="Helical" evidence="5">
    <location>
        <begin position="109"/>
        <end position="128"/>
    </location>
</feature>
<feature type="region of interest" description="Disordered" evidence="4">
    <location>
        <begin position="454"/>
        <end position="550"/>
    </location>
</feature>
<feature type="transmembrane region" description="Helical" evidence="5">
    <location>
        <begin position="43"/>
        <end position="68"/>
    </location>
</feature>
<dbReference type="SUPFAM" id="SSF103481">
    <property type="entry name" value="Multidrug resistance efflux transporter EmrE"/>
    <property type="match status" value="1"/>
</dbReference>
<name>A0A7G2EYA5_ARATH</name>
<accession>A0A7G2EYA5</accession>
<dbReference type="Pfam" id="PF00892">
    <property type="entry name" value="EamA"/>
    <property type="match status" value="1"/>
</dbReference>
<dbReference type="EMBL" id="LR881469">
    <property type="protein sequence ID" value="CAD5328020.1"/>
    <property type="molecule type" value="Genomic_DNA"/>
</dbReference>
<feature type="transmembrane region" description="Helical" evidence="5">
    <location>
        <begin position="80"/>
        <end position="97"/>
    </location>
</feature>
<dbReference type="Pfam" id="PF25972">
    <property type="entry name" value="At4g15545_C"/>
    <property type="match status" value="1"/>
</dbReference>
<dbReference type="GO" id="GO:0016020">
    <property type="term" value="C:membrane"/>
    <property type="evidence" value="ECO:0007669"/>
    <property type="project" value="InterPro"/>
</dbReference>
<dbReference type="AlphaFoldDB" id="A0A7G2EYA5"/>
<evidence type="ECO:0000256" key="1">
    <source>
        <dbReference type="ARBA" id="ARBA00004141"/>
    </source>
</evidence>
<comment type="subcellular location">
    <subcellularLocation>
        <location evidence="1">Membrane</location>
        <topology evidence="1">Multi-pass membrane protein</topology>
    </subcellularLocation>
</comment>
<evidence type="ECO:0000313" key="8">
    <source>
        <dbReference type="EMBL" id="CAD5328020.1"/>
    </source>
</evidence>
<keyword evidence="5" id="KW-1133">Transmembrane helix</keyword>
<feature type="transmembrane region" description="Helical" evidence="5">
    <location>
        <begin position="244"/>
        <end position="263"/>
    </location>
</feature>
<comment type="similarity">
    <text evidence="2">Belongs to the drug/metabolite transporter (DMT) superfamily. Plant drug/metabolite exporter (P-DME) (TC 2.A.7.4) family.</text>
</comment>
<keyword evidence="5" id="KW-0472">Membrane</keyword>
<keyword evidence="3" id="KW-0175">Coiled coil</keyword>
<feature type="transmembrane region" description="Helical" evidence="5">
    <location>
        <begin position="15"/>
        <end position="37"/>
    </location>
</feature>
<feature type="transmembrane region" description="Helical" evidence="5">
    <location>
        <begin position="301"/>
        <end position="319"/>
    </location>
</feature>
<feature type="transmembrane region" description="Helical" evidence="5">
    <location>
        <begin position="210"/>
        <end position="232"/>
    </location>
</feature>
<reference evidence="8 9" key="1">
    <citation type="submission" date="2020-09" db="EMBL/GenBank/DDBJ databases">
        <authorList>
            <person name="Ashkenazy H."/>
        </authorList>
    </citation>
    <scope>NUCLEOTIDE SEQUENCE [LARGE SCALE GENOMIC DNA]</scope>
    <source>
        <strain evidence="9">cv. Cdm-0</strain>
    </source>
</reference>
<proteinExistence type="inferred from homology"/>
<gene>
    <name evidence="8" type="ORF">AT9943_LOCUS15695</name>
</gene>
<evidence type="ECO:0000256" key="2">
    <source>
        <dbReference type="ARBA" id="ARBA00007635"/>
    </source>
</evidence>
<evidence type="ECO:0000256" key="3">
    <source>
        <dbReference type="SAM" id="Coils"/>
    </source>
</evidence>
<dbReference type="Proteomes" id="UP000516314">
    <property type="component" value="Chromosome 4"/>
</dbReference>
<dbReference type="PANTHER" id="PTHR47383:SF3">
    <property type="entry name" value="WAT1-RELATED PROTEIN"/>
    <property type="match status" value="1"/>
</dbReference>
<feature type="domain" description="At4g15545-like C-terminal" evidence="7">
    <location>
        <begin position="550"/>
        <end position="615"/>
    </location>
</feature>
<feature type="transmembrane region" description="Helical" evidence="5">
    <location>
        <begin position="275"/>
        <end position="295"/>
    </location>
</feature>
<feature type="compositionally biased region" description="Polar residues" evidence="4">
    <location>
        <begin position="513"/>
        <end position="527"/>
    </location>
</feature>
<feature type="transmembrane region" description="Helical" evidence="5">
    <location>
        <begin position="140"/>
        <end position="158"/>
    </location>
</feature>
<dbReference type="InterPro" id="IPR058935">
    <property type="entry name" value="At4g15545-like_C"/>
</dbReference>
<evidence type="ECO:0000256" key="5">
    <source>
        <dbReference type="SAM" id="Phobius"/>
    </source>
</evidence>
<feature type="compositionally biased region" description="Low complexity" evidence="4">
    <location>
        <begin position="486"/>
        <end position="498"/>
    </location>
</feature>
<feature type="coiled-coil region" evidence="3">
    <location>
        <begin position="373"/>
        <end position="442"/>
    </location>
</feature>
<feature type="domain" description="EamA" evidence="6">
    <location>
        <begin position="23"/>
        <end position="158"/>
    </location>
</feature>
<evidence type="ECO:0000256" key="4">
    <source>
        <dbReference type="SAM" id="MobiDB-lite"/>
    </source>
</evidence>
<evidence type="ECO:0000313" key="9">
    <source>
        <dbReference type="Proteomes" id="UP000516314"/>
    </source>
</evidence>